<proteinExistence type="predicted"/>
<protein>
    <submittedName>
        <fullName evidence="1">Uncharacterized protein</fullName>
    </submittedName>
</protein>
<evidence type="ECO:0000313" key="1">
    <source>
        <dbReference type="EMBL" id="QJA86994.1"/>
    </source>
</evidence>
<accession>A0A6M3L022</accession>
<gene>
    <name evidence="1" type="ORF">MM415B03072_0010</name>
</gene>
<name>A0A6M3L022_9ZZZZ</name>
<dbReference type="EMBL" id="MT142674">
    <property type="protein sequence ID" value="QJA86994.1"/>
    <property type="molecule type" value="Genomic_DNA"/>
</dbReference>
<reference evidence="1" key="1">
    <citation type="submission" date="2020-03" db="EMBL/GenBank/DDBJ databases">
        <title>The deep terrestrial virosphere.</title>
        <authorList>
            <person name="Holmfeldt K."/>
            <person name="Nilsson E."/>
            <person name="Simone D."/>
            <person name="Lopez-Fernandez M."/>
            <person name="Wu X."/>
            <person name="de Brujin I."/>
            <person name="Lundin D."/>
            <person name="Andersson A."/>
            <person name="Bertilsson S."/>
            <person name="Dopson M."/>
        </authorList>
    </citation>
    <scope>NUCLEOTIDE SEQUENCE</scope>
    <source>
        <strain evidence="1">MM415B03072</strain>
    </source>
</reference>
<sequence>MKRNKDETFEDYKKRRMLEAFLIKVKLYPRLFWDSKNKGTYRYEK</sequence>
<organism evidence="1">
    <name type="scientific">viral metagenome</name>
    <dbReference type="NCBI Taxonomy" id="1070528"/>
    <lineage>
        <taxon>unclassified sequences</taxon>
        <taxon>metagenomes</taxon>
        <taxon>organismal metagenomes</taxon>
    </lineage>
</organism>
<dbReference type="AlphaFoldDB" id="A0A6M3L022"/>